<evidence type="ECO:0000256" key="1">
    <source>
        <dbReference type="SAM" id="MobiDB-lite"/>
    </source>
</evidence>
<keyword evidence="4" id="KW-1185">Reference proteome</keyword>
<protein>
    <recommendedName>
        <fullName evidence="2">General stress protein 17M-like domain-containing protein</fullName>
    </recommendedName>
</protein>
<gene>
    <name evidence="3" type="ORF">KSX_20820</name>
</gene>
<dbReference type="InterPro" id="IPR052948">
    <property type="entry name" value="Low_temp-induced_all0457"/>
</dbReference>
<feature type="domain" description="General stress protein 17M-like" evidence="2">
    <location>
        <begin position="10"/>
        <end position="76"/>
    </location>
</feature>
<evidence type="ECO:0000313" key="3">
    <source>
        <dbReference type="EMBL" id="GHO43919.1"/>
    </source>
</evidence>
<dbReference type="RefSeq" id="WP_220193363.1">
    <property type="nucleotide sequence ID" value="NZ_BNJF01000001.1"/>
</dbReference>
<dbReference type="EMBL" id="BNJF01000001">
    <property type="protein sequence ID" value="GHO43919.1"/>
    <property type="molecule type" value="Genomic_DNA"/>
</dbReference>
<comment type="caution">
    <text evidence="3">The sequence shown here is derived from an EMBL/GenBank/DDBJ whole genome shotgun (WGS) entry which is preliminary data.</text>
</comment>
<feature type="region of interest" description="Disordered" evidence="1">
    <location>
        <begin position="167"/>
        <end position="194"/>
    </location>
</feature>
<dbReference type="PANTHER" id="PTHR36109">
    <property type="entry name" value="MEMBRANE PROTEIN-RELATED"/>
    <property type="match status" value="1"/>
</dbReference>
<accession>A0A8J3HUD0</accession>
<dbReference type="InterPro" id="IPR025889">
    <property type="entry name" value="GSP17M-like_dom"/>
</dbReference>
<dbReference type="Pfam" id="PF11181">
    <property type="entry name" value="YflT"/>
    <property type="match status" value="1"/>
</dbReference>
<dbReference type="Proteomes" id="UP000612362">
    <property type="component" value="Unassembled WGS sequence"/>
</dbReference>
<dbReference type="PANTHER" id="PTHR36109:SF2">
    <property type="entry name" value="MEMBRANE PROTEIN"/>
    <property type="match status" value="1"/>
</dbReference>
<sequence length="194" mass="19708">MAMTQKIVAVGVFEEAEKARSAIDELRRAGFSNDEIGYLAHARLEGLSEATVANTTTGMVEGSVLGGVLGAVATLLIPGIGPAIAGGILAATLGGAALGAAAGGLIGSFVRIGIPEKDAAFYQKELQAGHTVVTVTTAGEDSYGDALAIMRANGSYDASTKLGVINTPPPMRPYGVSGPPAERSDEDEPEHEDL</sequence>
<reference evidence="3" key="1">
    <citation type="submission" date="2020-10" db="EMBL/GenBank/DDBJ databases">
        <title>Taxonomic study of unclassified bacteria belonging to the class Ktedonobacteria.</title>
        <authorList>
            <person name="Yabe S."/>
            <person name="Wang C.M."/>
            <person name="Zheng Y."/>
            <person name="Sakai Y."/>
            <person name="Cavaletti L."/>
            <person name="Monciardini P."/>
            <person name="Donadio S."/>
        </authorList>
    </citation>
    <scope>NUCLEOTIDE SEQUENCE</scope>
    <source>
        <strain evidence="3">SOSP1-1</strain>
    </source>
</reference>
<organism evidence="3 4">
    <name type="scientific">Ktedonospora formicarum</name>
    <dbReference type="NCBI Taxonomy" id="2778364"/>
    <lineage>
        <taxon>Bacteria</taxon>
        <taxon>Bacillati</taxon>
        <taxon>Chloroflexota</taxon>
        <taxon>Ktedonobacteria</taxon>
        <taxon>Ktedonobacterales</taxon>
        <taxon>Ktedonobacteraceae</taxon>
        <taxon>Ktedonospora</taxon>
    </lineage>
</organism>
<name>A0A8J3HUD0_9CHLR</name>
<evidence type="ECO:0000313" key="4">
    <source>
        <dbReference type="Proteomes" id="UP000612362"/>
    </source>
</evidence>
<evidence type="ECO:0000259" key="2">
    <source>
        <dbReference type="Pfam" id="PF11181"/>
    </source>
</evidence>
<feature type="compositionally biased region" description="Acidic residues" evidence="1">
    <location>
        <begin position="184"/>
        <end position="194"/>
    </location>
</feature>
<dbReference type="AlphaFoldDB" id="A0A8J3HUD0"/>
<proteinExistence type="predicted"/>